<feature type="compositionally biased region" description="Low complexity" evidence="1">
    <location>
        <begin position="1121"/>
        <end position="1138"/>
    </location>
</feature>
<sequence>MEDQIPRWDRFFGIDDLFSSVSATTAPVNESTMLSTPSNSNSIGSYLSYDSGIGLMEHHVNPPLLSYDGENAVPTLPSELQTPANKPRFTCRLCSEKVRRTYGARNSLKRHISEQHYPQSELSCPYGDWVGASREKLRQHFKSAHSDKTLPARTELEANIRPYEAPVSCAICKKAVRSWDEFYDCLFKHCEMKVMGSMTQCLPEEQAEPTDGSNSPLPSAVPLEMSRMPTNELVVKADGNLACDELLNNYLDRSEFVSTFSLDIVKKAQPPCYDVKRAARLLSDLPDALWYFAEKLSYKGSEPYKRFGLMVCNHSSDIAKAVCNYYTDGIADRPANPGWSPYLTASADLSSSAASRQPKLHYSELLERFPAYRWLVGCARRILTLGTLGDNVMEDIARAFSLQSPLSTLGWALSPTLYDVDFVLDWDPRSFLRVQEYAGDPVNIFDHVITLTGSLDNAQALTCVQYMRQTWPESSDYVISLLHKLLEASGSCSSSGSLHDGTVLTGSFDGSRVVVHTRGLRHAVVEIGQQLAWLGAALQSAPDNRIAYCRPVLTNTSTFMTIRRYELKFTFHHRQSQQRLRNGRCWHSLFSNPVVVCGFPIRRRQLRNTGLDIPLNILGRLVPSRRIAHFGGKVCIKGHCKILVPTKVVDDAVIWHMICNDDGCYMDYTDSRIDAVPGLYPAGIDTKTLIGFRHIVGWCPEVKVLTGSPGADYGVDWSGLTRADTGCDLQDVIISRGKKDKPSHSEFGEYLHRIMSIAKKYVVFYDVSTRRAWLVDGASALLHLDLMQEFVFRPELLEEHAGPKGGRASAISVLRSEKNLNQRLHRNMPETFQDRVDAIYHLLEQAYAYQTRAKLQKSAGIAPGRQDRKPMEGFDFMDLAAEEDHFNACTISAFDAPPRWHRLTGAINAITLFGRGFGNLLKPKEMVPVCSSWTTVPSGKDYLAARAEDILTIMRKKGNSLGSPWRVIDNVYWHMPDKLFEICQCIEDYSKECCDHAQALLISTEITQHPFGIVSPLRLEPDGAVIFDGSTVNGLLTTPEISFSSTMSGFKSPANDSAISVGYSPAPGTQESSSSKAEGKRPVNDWITTPHSRKRICRDSSNSSGDIHRTESASDFRGQSRNESFGTSGSSSQGSSADSLRESRVESNISNRITGMQNAVNMALDPAEYKVGWICALQIELEAAQRMLDSIHAKGFGHGLDCNLYILGQIGQLNVVLTCLPMGQHGNNKAAEVATHMMNRFPKIDIGLMVGIGGGLPSAKNDIRLGDVVVSIPHLQYGGVVQYDMGKFTSDGFTTTGSLKAPPEKLLQVVNLMPRHGLPITGPSDIEYPEVELDQLFEPSYTHIGDAETCISCDARQVVPRPITRTTTSPHVFYGTIASGNSVVKNSKIRETLIQKHGVLCCEMEAAGLMTTKFPCLVIRGISDYADSHKNEIWKEYAAAAAAQYGRDLLRAMPADIAFSGG</sequence>
<evidence type="ECO:0000256" key="1">
    <source>
        <dbReference type="SAM" id="MobiDB-lite"/>
    </source>
</evidence>
<evidence type="ECO:0000313" key="3">
    <source>
        <dbReference type="EMBL" id="KAL2857601.1"/>
    </source>
</evidence>
<gene>
    <name evidence="3" type="ORF">BJX68DRAFT_253082</name>
</gene>
<comment type="caution">
    <text evidence="3">The sequence shown here is derived from an EMBL/GenBank/DDBJ whole genome shotgun (WGS) entry which is preliminary data.</text>
</comment>
<dbReference type="InterPro" id="IPR000845">
    <property type="entry name" value="Nucleoside_phosphorylase_d"/>
</dbReference>
<dbReference type="Proteomes" id="UP001610444">
    <property type="component" value="Unassembled WGS sequence"/>
</dbReference>
<feature type="region of interest" description="Disordered" evidence="1">
    <location>
        <begin position="1061"/>
        <end position="1145"/>
    </location>
</feature>
<feature type="compositionally biased region" description="Basic and acidic residues" evidence="1">
    <location>
        <begin position="1106"/>
        <end position="1120"/>
    </location>
</feature>
<protein>
    <recommendedName>
        <fullName evidence="2">Nucleoside phosphorylase domain-containing protein</fullName>
    </recommendedName>
</protein>
<dbReference type="CDD" id="cd09008">
    <property type="entry name" value="MTAN"/>
    <property type="match status" value="1"/>
</dbReference>
<feature type="compositionally biased region" description="Polar residues" evidence="1">
    <location>
        <begin position="1067"/>
        <end position="1076"/>
    </location>
</feature>
<proteinExistence type="predicted"/>
<dbReference type="EMBL" id="JBFXLR010000006">
    <property type="protein sequence ID" value="KAL2857601.1"/>
    <property type="molecule type" value="Genomic_DNA"/>
</dbReference>
<dbReference type="InterPro" id="IPR035994">
    <property type="entry name" value="Nucleoside_phosphorylase_sf"/>
</dbReference>
<dbReference type="GeneID" id="98157824"/>
<dbReference type="SUPFAM" id="SSF53167">
    <property type="entry name" value="Purine and uridine phosphorylases"/>
    <property type="match status" value="1"/>
</dbReference>
<dbReference type="Gene3D" id="3.40.50.1580">
    <property type="entry name" value="Nucleoside phosphorylase domain"/>
    <property type="match status" value="1"/>
</dbReference>
<reference evidence="3 4" key="1">
    <citation type="submission" date="2024-07" db="EMBL/GenBank/DDBJ databases">
        <title>Section-level genome sequencing and comparative genomics of Aspergillus sections Usti and Cavernicolus.</title>
        <authorList>
            <consortium name="Lawrence Berkeley National Laboratory"/>
            <person name="Nybo J.L."/>
            <person name="Vesth T.C."/>
            <person name="Theobald S."/>
            <person name="Frisvad J.C."/>
            <person name="Larsen T.O."/>
            <person name="Kjaerboelling I."/>
            <person name="Rothschild-Mancinelli K."/>
            <person name="Lyhne E.K."/>
            <person name="Kogle M.E."/>
            <person name="Barry K."/>
            <person name="Clum A."/>
            <person name="Na H."/>
            <person name="Ledsgaard L."/>
            <person name="Lin J."/>
            <person name="Lipzen A."/>
            <person name="Kuo A."/>
            <person name="Riley R."/>
            <person name="Mondo S."/>
            <person name="LaButti K."/>
            <person name="Haridas S."/>
            <person name="Pangalinan J."/>
            <person name="Salamov A.A."/>
            <person name="Simmons B.A."/>
            <person name="Magnuson J.K."/>
            <person name="Chen J."/>
            <person name="Drula E."/>
            <person name="Henrissat B."/>
            <person name="Wiebenga A."/>
            <person name="Lubbers R.J."/>
            <person name="Gomes A.C."/>
            <person name="Macurrencykelacurrency M.R."/>
            <person name="Stajich J."/>
            <person name="Grigoriev I.V."/>
            <person name="Mortensen U.H."/>
            <person name="De vries R.P."/>
            <person name="Baker S.E."/>
            <person name="Andersen M.R."/>
        </authorList>
    </citation>
    <scope>NUCLEOTIDE SEQUENCE [LARGE SCALE GENOMIC DNA]</scope>
    <source>
        <strain evidence="3 4">CBS 756.74</strain>
    </source>
</reference>
<organism evidence="3 4">
    <name type="scientific">Aspergillus pseudodeflectus</name>
    <dbReference type="NCBI Taxonomy" id="176178"/>
    <lineage>
        <taxon>Eukaryota</taxon>
        <taxon>Fungi</taxon>
        <taxon>Dikarya</taxon>
        <taxon>Ascomycota</taxon>
        <taxon>Pezizomycotina</taxon>
        <taxon>Eurotiomycetes</taxon>
        <taxon>Eurotiomycetidae</taxon>
        <taxon>Eurotiales</taxon>
        <taxon>Aspergillaceae</taxon>
        <taxon>Aspergillus</taxon>
        <taxon>Aspergillus subgen. Nidulantes</taxon>
    </lineage>
</organism>
<keyword evidence="4" id="KW-1185">Reference proteome</keyword>
<feature type="domain" description="Nucleoside phosphorylase" evidence="2">
    <location>
        <begin position="1172"/>
        <end position="1436"/>
    </location>
</feature>
<dbReference type="Pfam" id="PF01048">
    <property type="entry name" value="PNP_UDP_1"/>
    <property type="match status" value="1"/>
</dbReference>
<evidence type="ECO:0000259" key="2">
    <source>
        <dbReference type="Pfam" id="PF01048"/>
    </source>
</evidence>
<accession>A0ABR4KZA3</accession>
<evidence type="ECO:0000313" key="4">
    <source>
        <dbReference type="Proteomes" id="UP001610444"/>
    </source>
</evidence>
<dbReference type="RefSeq" id="XP_070903132.1">
    <property type="nucleotide sequence ID" value="XM_071042660.1"/>
</dbReference>
<name>A0ABR4KZA3_9EURO</name>
<dbReference type="PANTHER" id="PTHR46082:SF11">
    <property type="entry name" value="AAA+ ATPASE DOMAIN-CONTAINING PROTEIN-RELATED"/>
    <property type="match status" value="1"/>
</dbReference>
<dbReference type="InterPro" id="IPR053137">
    <property type="entry name" value="NLR-like"/>
</dbReference>
<dbReference type="PANTHER" id="PTHR46082">
    <property type="entry name" value="ATP/GTP-BINDING PROTEIN-RELATED"/>
    <property type="match status" value="1"/>
</dbReference>